<gene>
    <name evidence="11" type="primary">comGC</name>
    <name evidence="11" type="ORF">BN997_04067</name>
</gene>
<evidence type="ECO:0000256" key="2">
    <source>
        <dbReference type="ARBA" id="ARBA00004241"/>
    </source>
</evidence>
<keyword evidence="5 10" id="KW-0812">Transmembrane</keyword>
<name>A0A0A1MXK0_9BACI</name>
<evidence type="ECO:0000313" key="12">
    <source>
        <dbReference type="Proteomes" id="UP000040453"/>
    </source>
</evidence>
<dbReference type="GO" id="GO:0015627">
    <property type="term" value="C:type II protein secretion system complex"/>
    <property type="evidence" value="ECO:0007669"/>
    <property type="project" value="InterPro"/>
</dbReference>
<keyword evidence="8 10" id="KW-0178">Competence</keyword>
<evidence type="ECO:0000256" key="6">
    <source>
        <dbReference type="ARBA" id="ARBA00022989"/>
    </source>
</evidence>
<keyword evidence="4" id="KW-0488">Methylation</keyword>
<dbReference type="InterPro" id="IPR045584">
    <property type="entry name" value="Pilin-like"/>
</dbReference>
<comment type="subcellular location">
    <subcellularLocation>
        <location evidence="1">Cell membrane</location>
        <topology evidence="1">Single-pass membrane protein</topology>
    </subcellularLocation>
    <subcellularLocation>
        <location evidence="2">Cell surface</location>
    </subcellularLocation>
</comment>
<evidence type="ECO:0000256" key="7">
    <source>
        <dbReference type="ARBA" id="ARBA00023136"/>
    </source>
</evidence>
<evidence type="ECO:0000256" key="5">
    <source>
        <dbReference type="ARBA" id="ARBA00022692"/>
    </source>
</evidence>
<evidence type="ECO:0000256" key="3">
    <source>
        <dbReference type="ARBA" id="ARBA00022475"/>
    </source>
</evidence>
<dbReference type="GO" id="GO:0005886">
    <property type="term" value="C:plasma membrane"/>
    <property type="evidence" value="ECO:0007669"/>
    <property type="project" value="UniProtKB-SubCell"/>
</dbReference>
<dbReference type="OrthoDB" id="1798043at2"/>
<comment type="function">
    <text evidence="10">Required for transformation and DNA binding.</text>
</comment>
<dbReference type="GO" id="GO:0030420">
    <property type="term" value="P:establishment of competence for transformation"/>
    <property type="evidence" value="ECO:0007669"/>
    <property type="project" value="UniProtKB-UniRule"/>
</dbReference>
<dbReference type="Gene3D" id="3.30.700.10">
    <property type="entry name" value="Glycoprotein, Type 4 Pilin"/>
    <property type="match status" value="1"/>
</dbReference>
<dbReference type="Proteomes" id="UP000040453">
    <property type="component" value="Unassembled WGS sequence"/>
</dbReference>
<keyword evidence="10" id="KW-0813">Transport</keyword>
<evidence type="ECO:0000313" key="11">
    <source>
        <dbReference type="EMBL" id="CEI84132.1"/>
    </source>
</evidence>
<keyword evidence="7 10" id="KW-0472">Membrane</keyword>
<dbReference type="RefSeq" id="WP_042534761.1">
    <property type="nucleotide sequence ID" value="NZ_CAXOIH010000001.1"/>
</dbReference>
<evidence type="ECO:0000256" key="8">
    <source>
        <dbReference type="ARBA" id="ARBA00023287"/>
    </source>
</evidence>
<comment type="similarity">
    <text evidence="9 10">Belongs to the ComGC family.</text>
</comment>
<sequence>MLKSSKAFTLIEMLIVLMVISVIMILIIPNLGKKTGDVHSKGCDALISVVQAQADAYHIDTGNLPSSMNQLVSADYITEDQRTCSNGNELSISNGVVNASN</sequence>
<keyword evidence="3 10" id="KW-1003">Cell membrane</keyword>
<dbReference type="GO" id="GO:0015628">
    <property type="term" value="P:protein secretion by the type II secretion system"/>
    <property type="evidence" value="ECO:0007669"/>
    <property type="project" value="InterPro"/>
</dbReference>
<dbReference type="PRINTS" id="PR00813">
    <property type="entry name" value="BCTERIALGSPG"/>
</dbReference>
<reference evidence="11 12" key="1">
    <citation type="submission" date="2014-11" db="EMBL/GenBank/DDBJ databases">
        <authorList>
            <person name="Urmite Genomes Urmite Genomes"/>
        </authorList>
    </citation>
    <scope>NUCLEOTIDE SEQUENCE [LARGE SCALE GENOMIC DNA]</scope>
    <source>
        <strain evidence="11 12">Oc5</strain>
    </source>
</reference>
<protein>
    <recommendedName>
        <fullName evidence="10">ComG operon protein 3</fullName>
    </recommendedName>
</protein>
<keyword evidence="6 10" id="KW-1133">Transmembrane helix</keyword>
<dbReference type="Pfam" id="PF07963">
    <property type="entry name" value="N_methyl"/>
    <property type="match status" value="1"/>
</dbReference>
<dbReference type="AlphaFoldDB" id="A0A0A1MXK0"/>
<evidence type="ECO:0000256" key="4">
    <source>
        <dbReference type="ARBA" id="ARBA00022481"/>
    </source>
</evidence>
<proteinExistence type="inferred from homology"/>
<dbReference type="GO" id="GO:0009986">
    <property type="term" value="C:cell surface"/>
    <property type="evidence" value="ECO:0007669"/>
    <property type="project" value="UniProtKB-SubCell"/>
</dbReference>
<keyword evidence="12" id="KW-1185">Reference proteome</keyword>
<evidence type="ECO:0000256" key="1">
    <source>
        <dbReference type="ARBA" id="ARBA00004162"/>
    </source>
</evidence>
<dbReference type="InterPro" id="IPR012902">
    <property type="entry name" value="N_methyl_site"/>
</dbReference>
<dbReference type="InterPro" id="IPR016940">
    <property type="entry name" value="ComGC"/>
</dbReference>
<dbReference type="NCBIfam" id="TIGR02532">
    <property type="entry name" value="IV_pilin_GFxxxE"/>
    <property type="match status" value="1"/>
</dbReference>
<dbReference type="PIRSF" id="PIRSF029928">
    <property type="entry name" value="Late_competence_ComGC"/>
    <property type="match status" value="1"/>
</dbReference>
<dbReference type="SUPFAM" id="SSF54523">
    <property type="entry name" value="Pili subunits"/>
    <property type="match status" value="1"/>
</dbReference>
<dbReference type="InterPro" id="IPR000983">
    <property type="entry name" value="Bac_GSPG_pilin"/>
</dbReference>
<dbReference type="STRING" id="545501.BN997_04067"/>
<dbReference type="EMBL" id="CDGG01000001">
    <property type="protein sequence ID" value="CEI84132.1"/>
    <property type="molecule type" value="Genomic_DNA"/>
</dbReference>
<organism evidence="11 12">
    <name type="scientific">Oceanobacillus oncorhynchi</name>
    <dbReference type="NCBI Taxonomy" id="545501"/>
    <lineage>
        <taxon>Bacteria</taxon>
        <taxon>Bacillati</taxon>
        <taxon>Bacillota</taxon>
        <taxon>Bacilli</taxon>
        <taxon>Bacillales</taxon>
        <taxon>Bacillaceae</taxon>
        <taxon>Oceanobacillus</taxon>
    </lineage>
</organism>
<accession>A0A0A1MXK0</accession>
<dbReference type="NCBIfam" id="NF040999">
    <property type="entry name" value="pilin_ComGC"/>
    <property type="match status" value="1"/>
</dbReference>
<evidence type="ECO:0000256" key="9">
    <source>
        <dbReference type="ARBA" id="ARBA00043982"/>
    </source>
</evidence>
<feature type="transmembrane region" description="Helical" evidence="10">
    <location>
        <begin position="7"/>
        <end position="28"/>
    </location>
</feature>
<evidence type="ECO:0000256" key="10">
    <source>
        <dbReference type="PIRNR" id="PIRNR029928"/>
    </source>
</evidence>
<comment type="subunit">
    <text evidence="10">Homodimer.</text>
</comment>